<feature type="non-terminal residue" evidence="10">
    <location>
        <position position="1"/>
    </location>
</feature>
<feature type="non-terminal residue" evidence="10">
    <location>
        <position position="101"/>
    </location>
</feature>
<name>A0A7K6UKP7_9AVES</name>
<evidence type="ECO:0000256" key="8">
    <source>
        <dbReference type="ARBA" id="ARBA00022918"/>
    </source>
</evidence>
<dbReference type="GO" id="GO:0004523">
    <property type="term" value="F:RNA-DNA hybrid ribonuclease activity"/>
    <property type="evidence" value="ECO:0007669"/>
    <property type="project" value="UniProtKB-EC"/>
</dbReference>
<keyword evidence="7" id="KW-0378">Hydrolase</keyword>
<gene>
    <name evidence="10" type="primary">Ervk8_1</name>
    <name evidence="10" type="ORF">AEGBEN_R15273</name>
</gene>
<dbReference type="Gene3D" id="3.30.70.270">
    <property type="match status" value="2"/>
</dbReference>
<evidence type="ECO:0000313" key="10">
    <source>
        <dbReference type="EMBL" id="NWX23523.1"/>
    </source>
</evidence>
<dbReference type="AlphaFoldDB" id="A0A7K6UKP7"/>
<dbReference type="GO" id="GO:0003964">
    <property type="term" value="F:RNA-directed DNA polymerase activity"/>
    <property type="evidence" value="ECO:0007669"/>
    <property type="project" value="UniProtKB-KW"/>
</dbReference>
<dbReference type="PANTHER" id="PTHR41694:SF3">
    <property type="entry name" value="RNA-DIRECTED DNA POLYMERASE-RELATED"/>
    <property type="match status" value="1"/>
</dbReference>
<proteinExistence type="inferred from homology"/>
<keyword evidence="6" id="KW-0255">Endonuclease</keyword>
<evidence type="ECO:0000259" key="9">
    <source>
        <dbReference type="PROSITE" id="PS50878"/>
    </source>
</evidence>
<keyword evidence="11" id="KW-1185">Reference proteome</keyword>
<dbReference type="Proteomes" id="UP000559068">
    <property type="component" value="Unassembled WGS sequence"/>
</dbReference>
<evidence type="ECO:0000313" key="11">
    <source>
        <dbReference type="Proteomes" id="UP000559068"/>
    </source>
</evidence>
<evidence type="ECO:0000256" key="7">
    <source>
        <dbReference type="ARBA" id="ARBA00022801"/>
    </source>
</evidence>
<comment type="similarity">
    <text evidence="1">Belongs to the beta type-B retroviral polymerase family. HERV class-II K(HML-2) pol subfamily.</text>
</comment>
<feature type="domain" description="Reverse transcriptase" evidence="9">
    <location>
        <begin position="1"/>
        <end position="101"/>
    </location>
</feature>
<dbReference type="SUPFAM" id="SSF56672">
    <property type="entry name" value="DNA/RNA polymerases"/>
    <property type="match status" value="1"/>
</dbReference>
<dbReference type="EMBL" id="VZRW01012689">
    <property type="protein sequence ID" value="NWX23523.1"/>
    <property type="molecule type" value="Genomic_DNA"/>
</dbReference>
<accession>A0A7K6UKP7</accession>
<keyword evidence="5" id="KW-0540">Nuclease</keyword>
<evidence type="ECO:0000256" key="6">
    <source>
        <dbReference type="ARBA" id="ARBA00022759"/>
    </source>
</evidence>
<dbReference type="EC" id="3.1.26.4" evidence="2"/>
<dbReference type="OrthoDB" id="6773263at2759"/>
<protein>
    <recommendedName>
        <fullName evidence="2">ribonuclease H</fullName>
        <ecNumber evidence="2">3.1.26.4</ecNumber>
    </recommendedName>
</protein>
<sequence length="101" mass="11850">PIMRIDLKDCFFTIPLAAQDCIKFTFSIPSTNNQEPMQQFHWTVLLQGMKYSPTICQMYVAKTLSPVRVKHPQVIIYHYMDDILITEVSESQLHFMVREVI</sequence>
<keyword evidence="8" id="KW-0695">RNA-directed DNA polymerase</keyword>
<evidence type="ECO:0000256" key="2">
    <source>
        <dbReference type="ARBA" id="ARBA00012180"/>
    </source>
</evidence>
<organism evidence="10 11">
    <name type="scientific">Aegotheles bennettii</name>
    <dbReference type="NCBI Taxonomy" id="48278"/>
    <lineage>
        <taxon>Eukaryota</taxon>
        <taxon>Metazoa</taxon>
        <taxon>Chordata</taxon>
        <taxon>Craniata</taxon>
        <taxon>Vertebrata</taxon>
        <taxon>Euteleostomi</taxon>
        <taxon>Archelosauria</taxon>
        <taxon>Archosauria</taxon>
        <taxon>Dinosauria</taxon>
        <taxon>Saurischia</taxon>
        <taxon>Theropoda</taxon>
        <taxon>Coelurosauria</taxon>
        <taxon>Aves</taxon>
        <taxon>Neognathae</taxon>
        <taxon>Neoaves</taxon>
        <taxon>Strisores</taxon>
        <taxon>Caprimulgiformes</taxon>
        <taxon>Aegothelidae</taxon>
        <taxon>Aegotheles</taxon>
    </lineage>
</organism>
<evidence type="ECO:0000256" key="4">
    <source>
        <dbReference type="ARBA" id="ARBA00022695"/>
    </source>
</evidence>
<keyword evidence="4" id="KW-0548">Nucleotidyltransferase</keyword>
<evidence type="ECO:0000256" key="1">
    <source>
        <dbReference type="ARBA" id="ARBA00010879"/>
    </source>
</evidence>
<dbReference type="InterPro" id="IPR000477">
    <property type="entry name" value="RT_dom"/>
</dbReference>
<dbReference type="Pfam" id="PF00078">
    <property type="entry name" value="RVT_1"/>
    <property type="match status" value="1"/>
</dbReference>
<dbReference type="GO" id="GO:0035613">
    <property type="term" value="F:RNA stem-loop binding"/>
    <property type="evidence" value="ECO:0007669"/>
    <property type="project" value="TreeGrafter"/>
</dbReference>
<dbReference type="PROSITE" id="PS50878">
    <property type="entry name" value="RT_POL"/>
    <property type="match status" value="1"/>
</dbReference>
<dbReference type="PANTHER" id="PTHR41694">
    <property type="entry name" value="ENDOGENOUS RETROVIRUS GROUP K MEMBER POL PROTEIN"/>
    <property type="match status" value="1"/>
</dbReference>
<comment type="caution">
    <text evidence="10">The sequence shown here is derived from an EMBL/GenBank/DDBJ whole genome shotgun (WGS) entry which is preliminary data.</text>
</comment>
<evidence type="ECO:0000256" key="5">
    <source>
        <dbReference type="ARBA" id="ARBA00022722"/>
    </source>
</evidence>
<reference evidence="10 11" key="1">
    <citation type="submission" date="2019-09" db="EMBL/GenBank/DDBJ databases">
        <title>Bird 10,000 Genomes (B10K) Project - Family phase.</title>
        <authorList>
            <person name="Zhang G."/>
        </authorList>
    </citation>
    <scope>NUCLEOTIDE SEQUENCE [LARGE SCALE GENOMIC DNA]</scope>
    <source>
        <strain evidence="10">B10K-DU-029-76</strain>
        <tissue evidence="10">Heart</tissue>
    </source>
</reference>
<dbReference type="InterPro" id="IPR043502">
    <property type="entry name" value="DNA/RNA_pol_sf"/>
</dbReference>
<keyword evidence="3" id="KW-0808">Transferase</keyword>
<dbReference type="InterPro" id="IPR043128">
    <property type="entry name" value="Rev_trsase/Diguanyl_cyclase"/>
</dbReference>
<evidence type="ECO:0000256" key="3">
    <source>
        <dbReference type="ARBA" id="ARBA00022679"/>
    </source>
</evidence>